<keyword evidence="3" id="KW-1185">Reference proteome</keyword>
<keyword evidence="1" id="KW-0812">Transmembrane</keyword>
<name>A0A2I0WW72_9ASPA</name>
<dbReference type="AlphaFoldDB" id="A0A2I0WW72"/>
<dbReference type="Proteomes" id="UP000233837">
    <property type="component" value="Unassembled WGS sequence"/>
</dbReference>
<evidence type="ECO:0000256" key="1">
    <source>
        <dbReference type="SAM" id="Phobius"/>
    </source>
</evidence>
<evidence type="ECO:0008006" key="4">
    <source>
        <dbReference type="Google" id="ProtNLM"/>
    </source>
</evidence>
<organism evidence="2 3">
    <name type="scientific">Dendrobium catenatum</name>
    <dbReference type="NCBI Taxonomy" id="906689"/>
    <lineage>
        <taxon>Eukaryota</taxon>
        <taxon>Viridiplantae</taxon>
        <taxon>Streptophyta</taxon>
        <taxon>Embryophyta</taxon>
        <taxon>Tracheophyta</taxon>
        <taxon>Spermatophyta</taxon>
        <taxon>Magnoliopsida</taxon>
        <taxon>Liliopsida</taxon>
        <taxon>Asparagales</taxon>
        <taxon>Orchidaceae</taxon>
        <taxon>Epidendroideae</taxon>
        <taxon>Malaxideae</taxon>
        <taxon>Dendrobiinae</taxon>
        <taxon>Dendrobium</taxon>
    </lineage>
</organism>
<keyword evidence="1" id="KW-0472">Membrane</keyword>
<evidence type="ECO:0000313" key="3">
    <source>
        <dbReference type="Proteomes" id="UP000233837"/>
    </source>
</evidence>
<gene>
    <name evidence="2" type="ORF">MA16_Dca012092</name>
</gene>
<feature type="transmembrane region" description="Helical" evidence="1">
    <location>
        <begin position="143"/>
        <end position="163"/>
    </location>
</feature>
<protein>
    <recommendedName>
        <fullName evidence="4">Aminotransferase-like plant mobile domain-containing protein</fullName>
    </recommendedName>
</protein>
<accession>A0A2I0WW72</accession>
<reference evidence="2 3" key="1">
    <citation type="journal article" date="2016" name="Sci. Rep.">
        <title>The Dendrobium catenatum Lindl. genome sequence provides insights into polysaccharide synthase, floral development and adaptive evolution.</title>
        <authorList>
            <person name="Zhang G.Q."/>
            <person name="Xu Q."/>
            <person name="Bian C."/>
            <person name="Tsai W.C."/>
            <person name="Yeh C.M."/>
            <person name="Liu K.W."/>
            <person name="Yoshida K."/>
            <person name="Zhang L.S."/>
            <person name="Chang S.B."/>
            <person name="Chen F."/>
            <person name="Shi Y."/>
            <person name="Su Y.Y."/>
            <person name="Zhang Y.Q."/>
            <person name="Chen L.J."/>
            <person name="Yin Y."/>
            <person name="Lin M."/>
            <person name="Huang H."/>
            <person name="Deng H."/>
            <person name="Wang Z.W."/>
            <person name="Zhu S.L."/>
            <person name="Zhao X."/>
            <person name="Deng C."/>
            <person name="Niu S.C."/>
            <person name="Huang J."/>
            <person name="Wang M."/>
            <person name="Liu G.H."/>
            <person name="Yang H.J."/>
            <person name="Xiao X.J."/>
            <person name="Hsiao Y.Y."/>
            <person name="Wu W.L."/>
            <person name="Chen Y.Y."/>
            <person name="Mitsuda N."/>
            <person name="Ohme-Takagi M."/>
            <person name="Luo Y.B."/>
            <person name="Van de Peer Y."/>
            <person name="Liu Z.J."/>
        </authorList>
    </citation>
    <scope>NUCLEOTIDE SEQUENCE [LARGE SCALE GENOMIC DNA]</scope>
    <source>
        <tissue evidence="2">The whole plant</tissue>
    </source>
</reference>
<evidence type="ECO:0000313" key="2">
    <source>
        <dbReference type="EMBL" id="PKU79904.1"/>
    </source>
</evidence>
<dbReference type="EMBL" id="KZ502407">
    <property type="protein sequence ID" value="PKU79904.1"/>
    <property type="molecule type" value="Genomic_DNA"/>
</dbReference>
<reference evidence="2 3" key="2">
    <citation type="journal article" date="2017" name="Nature">
        <title>The Apostasia genome and the evolution of orchids.</title>
        <authorList>
            <person name="Zhang G.Q."/>
            <person name="Liu K.W."/>
            <person name="Li Z."/>
            <person name="Lohaus R."/>
            <person name="Hsiao Y.Y."/>
            <person name="Niu S.C."/>
            <person name="Wang J.Y."/>
            <person name="Lin Y.C."/>
            <person name="Xu Q."/>
            <person name="Chen L.J."/>
            <person name="Yoshida K."/>
            <person name="Fujiwara S."/>
            <person name="Wang Z.W."/>
            <person name="Zhang Y.Q."/>
            <person name="Mitsuda N."/>
            <person name="Wang M."/>
            <person name="Liu G.H."/>
            <person name="Pecoraro L."/>
            <person name="Huang H.X."/>
            <person name="Xiao X.J."/>
            <person name="Lin M."/>
            <person name="Wu X.Y."/>
            <person name="Wu W.L."/>
            <person name="Chen Y.Y."/>
            <person name="Chang S.B."/>
            <person name="Sakamoto S."/>
            <person name="Ohme-Takagi M."/>
            <person name="Yagi M."/>
            <person name="Zeng S.J."/>
            <person name="Shen C.Y."/>
            <person name="Yeh C.M."/>
            <person name="Luo Y.B."/>
            <person name="Tsai W.C."/>
            <person name="Van de Peer Y."/>
            <person name="Liu Z.J."/>
        </authorList>
    </citation>
    <scope>NUCLEOTIDE SEQUENCE [LARGE SCALE GENOMIC DNA]</scope>
    <source>
        <tissue evidence="2">The whole plant</tissue>
    </source>
</reference>
<proteinExistence type="predicted"/>
<sequence>MPQNVPLIHMLLSKWDMKSESFIIKGQSLKFTSDEVALLIGMPNRGLIFDIGSARSSGKTSNDIRHDIERMDNSTTLDDLVKCFLLYLLSNIFYPMANFRIPVAIFELLNTPDMFNQYNWPESIRGFLVEEFNGVATKQAKGFALGYVNGFVMILIVSIVCLFNKCLISVQNI</sequence>
<keyword evidence="1" id="KW-1133">Transmembrane helix</keyword>